<feature type="compositionally biased region" description="Pro residues" evidence="1">
    <location>
        <begin position="409"/>
        <end position="423"/>
    </location>
</feature>
<sequence>MNFASDTCYPDLDDEGKAWGKAASNVPDPPKCIEKCRTRFLERMVPSFDKTKYNEVCKVLSNRERAVDRLWELYCCDSTSCGVQLNGNFGQDPSVNFIINTCQNIGSGIIQDPGPPPVGHVCPRSSDDKFSDPCPKPFMMTDARGPASINTKSLATFTPDFTTLTASASVITRSSTQATTSTMKTPGVSSSISNQYQRNGLGGLSIGSKVAIGAASGVAFLAILAFTICLFRRRTRSGYAKDIKSEIKHLSVQQAISPTPFMSPSGSTHGAIRTLLTPPPRLQERRLLPSPRSPGTAGISISIPRTPLDAAVAQKGPLSPSSVSSPMASKLPPRFDRSTKPYYGILSPTAFSDTSKAGKTASLRSALSGRAATTVLDLSSSLPHHVPSSPTRPSRPHVKPLHIPDLVCPGPPPTRSLPPPPARSPSRPASLFSNRHREESHRDFVAAIVNGWVPPRNPARGVVLGKEARDLCDLTETSATEQQERDSWGSWAIGGGGTGSGMSLPKGDGRVNSPVLEEADLERIGGRY</sequence>
<keyword evidence="4" id="KW-1185">Reference proteome</keyword>
<dbReference type="AlphaFoldDB" id="A0A162NJF9"/>
<gene>
    <name evidence="3" type="ORF">CI238_11701</name>
</gene>
<reference evidence="3 4" key="1">
    <citation type="submission" date="2015-06" db="EMBL/GenBank/DDBJ databases">
        <title>Survival trade-offs in plant roots during colonization by closely related pathogenic and mutualistic fungi.</title>
        <authorList>
            <person name="Hacquard S."/>
            <person name="Kracher B."/>
            <person name="Hiruma K."/>
            <person name="Weinman A."/>
            <person name="Muench P."/>
            <person name="Garrido Oter R."/>
            <person name="Ver Loren van Themaat E."/>
            <person name="Dallerey J.-F."/>
            <person name="Damm U."/>
            <person name="Henrissat B."/>
            <person name="Lespinet O."/>
            <person name="Thon M."/>
            <person name="Kemen E."/>
            <person name="McHardy A.C."/>
            <person name="Schulze-Lefert P."/>
            <person name="O'Connell R.J."/>
        </authorList>
    </citation>
    <scope>NUCLEOTIDE SEQUENCE [LARGE SCALE GENOMIC DNA]</scope>
    <source>
        <strain evidence="3 4">MAFF 238704</strain>
    </source>
</reference>
<dbReference type="EMBL" id="LFIW01000548">
    <property type="protein sequence ID" value="KZL86004.1"/>
    <property type="molecule type" value="Genomic_DNA"/>
</dbReference>
<evidence type="ECO:0000256" key="1">
    <source>
        <dbReference type="SAM" id="MobiDB-lite"/>
    </source>
</evidence>
<evidence type="ECO:0000256" key="2">
    <source>
        <dbReference type="SAM" id="Phobius"/>
    </source>
</evidence>
<keyword evidence="2" id="KW-0812">Transmembrane</keyword>
<name>A0A162NJF9_COLIC</name>
<feature type="compositionally biased region" description="Low complexity" evidence="1">
    <location>
        <begin position="378"/>
        <end position="389"/>
    </location>
</feature>
<proteinExistence type="predicted"/>
<protein>
    <submittedName>
        <fullName evidence="3">Uncharacterized protein</fullName>
    </submittedName>
</protein>
<dbReference type="Proteomes" id="UP000076584">
    <property type="component" value="Unassembled WGS sequence"/>
</dbReference>
<comment type="caution">
    <text evidence="3">The sequence shown here is derived from an EMBL/GenBank/DDBJ whole genome shotgun (WGS) entry which is preliminary data.</text>
</comment>
<accession>A0A162NJF9</accession>
<dbReference type="STRING" id="1573173.A0A162NJF9"/>
<feature type="region of interest" description="Disordered" evidence="1">
    <location>
        <begin position="378"/>
        <end position="437"/>
    </location>
</feature>
<evidence type="ECO:0000313" key="4">
    <source>
        <dbReference type="Proteomes" id="UP000076584"/>
    </source>
</evidence>
<feature type="transmembrane region" description="Helical" evidence="2">
    <location>
        <begin position="210"/>
        <end position="231"/>
    </location>
</feature>
<organism evidence="3 4">
    <name type="scientific">Colletotrichum incanum</name>
    <name type="common">Soybean anthracnose fungus</name>
    <dbReference type="NCBI Taxonomy" id="1573173"/>
    <lineage>
        <taxon>Eukaryota</taxon>
        <taxon>Fungi</taxon>
        <taxon>Dikarya</taxon>
        <taxon>Ascomycota</taxon>
        <taxon>Pezizomycotina</taxon>
        <taxon>Sordariomycetes</taxon>
        <taxon>Hypocreomycetidae</taxon>
        <taxon>Glomerellales</taxon>
        <taxon>Glomerellaceae</taxon>
        <taxon>Colletotrichum</taxon>
        <taxon>Colletotrichum spaethianum species complex</taxon>
    </lineage>
</organism>
<feature type="compositionally biased region" description="Low complexity" evidence="1">
    <location>
        <begin position="317"/>
        <end position="332"/>
    </location>
</feature>
<evidence type="ECO:0000313" key="3">
    <source>
        <dbReference type="EMBL" id="KZL86004.1"/>
    </source>
</evidence>
<feature type="region of interest" description="Disordered" evidence="1">
    <location>
        <begin position="312"/>
        <end position="339"/>
    </location>
</feature>
<feature type="region of interest" description="Disordered" evidence="1">
    <location>
        <begin position="476"/>
        <end position="528"/>
    </location>
</feature>
<keyword evidence="2" id="KW-0472">Membrane</keyword>
<keyword evidence="2" id="KW-1133">Transmembrane helix</keyword>